<evidence type="ECO:0000313" key="5">
    <source>
        <dbReference type="Proteomes" id="UP000254052"/>
    </source>
</evidence>
<dbReference type="EMBL" id="UGED01000019">
    <property type="protein sequence ID" value="STM17725.1"/>
    <property type="molecule type" value="Genomic_DNA"/>
</dbReference>
<evidence type="ECO:0000313" key="3">
    <source>
        <dbReference type="EMBL" id="STM17725.1"/>
    </source>
</evidence>
<dbReference type="Gene3D" id="3.30.230.10">
    <property type="match status" value="1"/>
</dbReference>
<gene>
    <name evidence="4" type="primary">fusA1_1</name>
    <name evidence="2" type="synonym">fusA1_2</name>
    <name evidence="3" type="synonym">fusA1_4</name>
    <name evidence="2" type="ORF">NCTC10418_00665</name>
    <name evidence="4" type="ORF">NCTC7922_04084</name>
    <name evidence="3" type="ORF">NCTC9962_06750</name>
</gene>
<dbReference type="SUPFAM" id="SSF54980">
    <property type="entry name" value="EF-G C-terminal domain-like"/>
    <property type="match status" value="1"/>
</dbReference>
<dbReference type="GO" id="GO:0017111">
    <property type="term" value="F:ribonucleoside triphosphate phosphatase activity"/>
    <property type="evidence" value="ECO:0007669"/>
    <property type="project" value="UniProtKB-ARBA"/>
</dbReference>
<dbReference type="Gene3D" id="3.30.70.240">
    <property type="match status" value="1"/>
</dbReference>
<dbReference type="EMBL" id="UFZQ01000001">
    <property type="protein sequence ID" value="STE83033.1"/>
    <property type="molecule type" value="Genomic_DNA"/>
</dbReference>
<reference evidence="5 6" key="1">
    <citation type="submission" date="2018-06" db="EMBL/GenBank/DDBJ databases">
        <authorList>
            <consortium name="Pathogen Informatics"/>
            <person name="Doyle S."/>
        </authorList>
    </citation>
    <scope>NUCLEOTIDE SEQUENCE [LARGE SCALE GENOMIC DNA]</scope>
    <source>
        <strain evidence="2 7">NCTC10418</strain>
        <strain evidence="4 6">NCTC7922</strain>
        <strain evidence="3 5">NCTC9962</strain>
    </source>
</reference>
<dbReference type="InterPro" id="IPR000640">
    <property type="entry name" value="EFG_V-like"/>
</dbReference>
<dbReference type="Proteomes" id="UP000254174">
    <property type="component" value="Unassembled WGS sequence"/>
</dbReference>
<keyword evidence="4" id="KW-0648">Protein biosynthesis</keyword>
<sequence>MFGYATQLRSLTKGRASYTMEFLKYDEAPSNVAQAVIEARGK</sequence>
<dbReference type="GO" id="GO:0032561">
    <property type="term" value="F:guanyl ribonucleotide binding"/>
    <property type="evidence" value="ECO:0007669"/>
    <property type="project" value="UniProtKB-ARBA"/>
</dbReference>
<proteinExistence type="predicted"/>
<dbReference type="EMBL" id="UGFC01000006">
    <property type="protein sequence ID" value="STM17904.1"/>
    <property type="molecule type" value="Genomic_DNA"/>
</dbReference>
<dbReference type="GO" id="GO:0003746">
    <property type="term" value="F:translation elongation factor activity"/>
    <property type="evidence" value="ECO:0007669"/>
    <property type="project" value="UniProtKB-KW"/>
</dbReference>
<evidence type="ECO:0000313" key="2">
    <source>
        <dbReference type="EMBL" id="STE83033.1"/>
    </source>
</evidence>
<evidence type="ECO:0000313" key="6">
    <source>
        <dbReference type="Proteomes" id="UP000254174"/>
    </source>
</evidence>
<accession>A0A377D9Y4</accession>
<keyword evidence="4" id="KW-0251">Elongation factor</keyword>
<organism evidence="4 6">
    <name type="scientific">Escherichia coli</name>
    <dbReference type="NCBI Taxonomy" id="562"/>
    <lineage>
        <taxon>Bacteria</taxon>
        <taxon>Pseudomonadati</taxon>
        <taxon>Pseudomonadota</taxon>
        <taxon>Gammaproteobacteria</taxon>
        <taxon>Enterobacterales</taxon>
        <taxon>Enterobacteriaceae</taxon>
        <taxon>Escherichia</taxon>
    </lineage>
</organism>
<evidence type="ECO:0000313" key="4">
    <source>
        <dbReference type="EMBL" id="STM17904.1"/>
    </source>
</evidence>
<dbReference type="InterPro" id="IPR014721">
    <property type="entry name" value="Ribsml_uS5_D2-typ_fold_subgr"/>
</dbReference>
<dbReference type="InterPro" id="IPR035647">
    <property type="entry name" value="EFG_III/V"/>
</dbReference>
<dbReference type="Pfam" id="PF00679">
    <property type="entry name" value="EFG_C"/>
    <property type="match status" value="1"/>
</dbReference>
<evidence type="ECO:0000313" key="7">
    <source>
        <dbReference type="Proteomes" id="UP000255460"/>
    </source>
</evidence>
<name>A0A377D9Y4_ECOLX</name>
<protein>
    <submittedName>
        <fullName evidence="4">Translation elongation factor G</fullName>
    </submittedName>
</protein>
<feature type="domain" description="Elongation factor EFG" evidence="1">
    <location>
        <begin position="1"/>
        <end position="34"/>
    </location>
</feature>
<dbReference type="Proteomes" id="UP000255460">
    <property type="component" value="Unassembled WGS sequence"/>
</dbReference>
<dbReference type="AlphaFoldDB" id="A0A377D9Y4"/>
<evidence type="ECO:0000259" key="1">
    <source>
        <dbReference type="Pfam" id="PF00679"/>
    </source>
</evidence>
<dbReference type="Proteomes" id="UP000254052">
    <property type="component" value="Unassembled WGS sequence"/>
</dbReference>
<dbReference type="GO" id="GO:0043168">
    <property type="term" value="F:anion binding"/>
    <property type="evidence" value="ECO:0007669"/>
    <property type="project" value="UniProtKB-ARBA"/>
</dbReference>